<dbReference type="InterPro" id="IPR002048">
    <property type="entry name" value="EF_hand_dom"/>
</dbReference>
<accession>E0TEY8</accession>
<dbReference type="AlphaFoldDB" id="E0TEY8"/>
<feature type="signal peptide" evidence="1">
    <location>
        <begin position="1"/>
        <end position="18"/>
    </location>
</feature>
<evidence type="ECO:0000313" key="4">
    <source>
        <dbReference type="Proteomes" id="UP000001302"/>
    </source>
</evidence>
<keyword evidence="4" id="KW-1185">Reference proteome</keyword>
<evidence type="ECO:0000256" key="1">
    <source>
        <dbReference type="SAM" id="SignalP"/>
    </source>
</evidence>
<dbReference type="GO" id="GO:0005509">
    <property type="term" value="F:calcium ion binding"/>
    <property type="evidence" value="ECO:0007669"/>
    <property type="project" value="InterPro"/>
</dbReference>
<dbReference type="STRING" id="314260.PB2503_10149"/>
<dbReference type="RefSeq" id="WP_013301055.1">
    <property type="nucleotide sequence ID" value="NC_014414.1"/>
</dbReference>
<evidence type="ECO:0000259" key="2">
    <source>
        <dbReference type="PROSITE" id="PS50222"/>
    </source>
</evidence>
<organism evidence="3 4">
    <name type="scientific">Parvularcula bermudensis (strain ATCC BAA-594 / HTCC2503 / KCTC 12087)</name>
    <dbReference type="NCBI Taxonomy" id="314260"/>
    <lineage>
        <taxon>Bacteria</taxon>
        <taxon>Pseudomonadati</taxon>
        <taxon>Pseudomonadota</taxon>
        <taxon>Alphaproteobacteria</taxon>
        <taxon>Parvularculales</taxon>
        <taxon>Parvularculaceae</taxon>
        <taxon>Parvularcula</taxon>
    </lineage>
</organism>
<dbReference type="PROSITE" id="PS50222">
    <property type="entry name" value="EF_HAND_2"/>
    <property type="match status" value="1"/>
</dbReference>
<feature type="chain" id="PRO_5003140575" description="EF-hand domain-containing protein" evidence="1">
    <location>
        <begin position="19"/>
        <end position="172"/>
    </location>
</feature>
<dbReference type="EMBL" id="CP002156">
    <property type="protein sequence ID" value="ADM10081.1"/>
    <property type="molecule type" value="Genomic_DNA"/>
</dbReference>
<dbReference type="PROSITE" id="PS00018">
    <property type="entry name" value="EF_HAND_1"/>
    <property type="match status" value="2"/>
</dbReference>
<dbReference type="Proteomes" id="UP000001302">
    <property type="component" value="Chromosome"/>
</dbReference>
<proteinExistence type="predicted"/>
<dbReference type="InterPro" id="IPR011992">
    <property type="entry name" value="EF-hand-dom_pair"/>
</dbReference>
<name>E0TEY8_PARBH</name>
<evidence type="ECO:0000313" key="3">
    <source>
        <dbReference type="EMBL" id="ADM10081.1"/>
    </source>
</evidence>
<dbReference type="KEGG" id="pbr:PB2503_10149"/>
<gene>
    <name evidence="3" type="ordered locus">PB2503_10149</name>
</gene>
<dbReference type="Gene3D" id="1.10.238.10">
    <property type="entry name" value="EF-hand"/>
    <property type="match status" value="1"/>
</dbReference>
<keyword evidence="1" id="KW-0732">Signal</keyword>
<reference evidence="4" key="1">
    <citation type="submission" date="2010-08" db="EMBL/GenBank/DDBJ databases">
        <title>Genome sequence of Parvularcula bermudensis HTCC2503.</title>
        <authorList>
            <person name="Kang D.-M."/>
            <person name="Oh H.-M."/>
            <person name="Cho J.-C."/>
        </authorList>
    </citation>
    <scope>NUCLEOTIDE SEQUENCE [LARGE SCALE GENOMIC DNA]</scope>
    <source>
        <strain evidence="4">ATCC BAA-594 / HTCC2503 / KCTC 12087</strain>
    </source>
</reference>
<dbReference type="SUPFAM" id="SSF47473">
    <property type="entry name" value="EF-hand"/>
    <property type="match status" value="1"/>
</dbReference>
<sequence>MSKYFTALGIAVVTFSSAATLANVDGDAFGEETHSVSRQMMEMDAIQSFGRIDIDRNGVIDMDEFRAQAVVYAELARLNRKISVDTGDTLISISAPRGVADRVDPTERAAIDAIARRRFHLETEGTGFDRQAWAKYRLARFEEFDNNDDDILSGAELAGFYRAVSFSTSSNI</sequence>
<reference evidence="3 4" key="2">
    <citation type="journal article" date="2011" name="J. Bacteriol.">
        <title>Complete genome sequence of strain HTCC2503T of Parvularcula bermudensis, the type species of the order "Parvularculales" in the class Alphaproteobacteria.</title>
        <authorList>
            <person name="Oh H.M."/>
            <person name="Kang I."/>
            <person name="Vergin K.L."/>
            <person name="Kang D."/>
            <person name="Rhee K.H."/>
            <person name="Giovannoni S.J."/>
            <person name="Cho J.C."/>
        </authorList>
    </citation>
    <scope>NUCLEOTIDE SEQUENCE [LARGE SCALE GENOMIC DNA]</scope>
    <source>
        <strain evidence="4">ATCC BAA-594 / HTCC2503 / KCTC 12087</strain>
    </source>
</reference>
<protein>
    <recommendedName>
        <fullName evidence="2">EF-hand domain-containing protein</fullName>
    </recommendedName>
</protein>
<dbReference type="HOGENOM" id="CLU_1553790_0_0_5"/>
<dbReference type="InterPro" id="IPR018247">
    <property type="entry name" value="EF_Hand_1_Ca_BS"/>
</dbReference>
<feature type="domain" description="EF-hand" evidence="2">
    <location>
        <begin position="40"/>
        <end position="75"/>
    </location>
</feature>